<evidence type="ECO:0008006" key="13">
    <source>
        <dbReference type="Google" id="ProtNLM"/>
    </source>
</evidence>
<evidence type="ECO:0000256" key="4">
    <source>
        <dbReference type="ARBA" id="ARBA00022729"/>
    </source>
</evidence>
<dbReference type="Proteomes" id="UP000807716">
    <property type="component" value="Unassembled WGS sequence"/>
</dbReference>
<dbReference type="OrthoDB" id="676979at2759"/>
<dbReference type="PANTHER" id="PTHR27000">
    <property type="entry name" value="LEUCINE-RICH REPEAT RECEPTOR-LIKE PROTEIN KINASE FAMILY PROTEIN-RELATED"/>
    <property type="match status" value="1"/>
</dbReference>
<dbReference type="PRINTS" id="PR00019">
    <property type="entry name" value="LEURICHRPT"/>
</dbReference>
<accession>A0A9P6QH15</accession>
<sequence>MVVARGDDEDDEGGDGEGGFKAFPDPDSVDDGSIRSTTSAQLPGKGSGVFSPDCKVIADLYQATGPWKFTPELTNCCNTQYPNSASIKCNAQNQIVYIYLAGQGLSGKLPASLGTLTSLRYLLLNYNSLTGPIPRALVDLPLYILDLSHNQLSGSLPSSSGWVQLETLNLEANALTGELPSWLFTLPRLKSLALGQNQFTTGDPPPTIRFTLDRTLMDEATLQRNAQIDPATWRVAPSRFLERFATLPRISELKLDGLGISGGWPSAESGKWGASMVNLTKLDLSKNMMQGTLPAYIAGWTRLKTLLLDNNEFGGPIPSLANLTMLRVLDLSFNQLTGPIPAWATAQNMTILNLSHNLLSGPFPMDNHHLWQSCSVAGNYFVCTKGPEAVLSYLWRSSCRATCTDTQQTVPLVRPPVDINLPDIKSHASKNGVGRVHASSAIVRTVIIFVGLTLSLIL</sequence>
<dbReference type="GO" id="GO:0016020">
    <property type="term" value="C:membrane"/>
    <property type="evidence" value="ECO:0007669"/>
    <property type="project" value="UniProtKB-SubCell"/>
</dbReference>
<keyword evidence="9" id="KW-0325">Glycoprotein</keyword>
<keyword evidence="12" id="KW-1185">Reference proteome</keyword>
<dbReference type="SUPFAM" id="SSF52058">
    <property type="entry name" value="L domain-like"/>
    <property type="match status" value="1"/>
</dbReference>
<proteinExistence type="predicted"/>
<dbReference type="PANTHER" id="PTHR27000:SF642">
    <property type="entry name" value="INACTIVE LEUCINE-RICH REPEAT RECEPTOR KINASE XIAO-RELATED"/>
    <property type="match status" value="1"/>
</dbReference>
<keyword evidence="5" id="KW-0677">Repeat</keyword>
<comment type="caution">
    <text evidence="11">The sequence shown here is derived from an EMBL/GenBank/DDBJ whole genome shotgun (WGS) entry which is preliminary data.</text>
</comment>
<dbReference type="InterPro" id="IPR032675">
    <property type="entry name" value="LRR_dom_sf"/>
</dbReference>
<dbReference type="Gene3D" id="3.80.10.10">
    <property type="entry name" value="Ribonuclease Inhibitor"/>
    <property type="match status" value="2"/>
</dbReference>
<keyword evidence="6" id="KW-1133">Transmembrane helix</keyword>
<dbReference type="FunFam" id="3.80.10.10:FF:000041">
    <property type="entry name" value="LRR receptor-like serine/threonine-protein kinase ERECTA"/>
    <property type="match status" value="1"/>
</dbReference>
<evidence type="ECO:0000256" key="6">
    <source>
        <dbReference type="ARBA" id="ARBA00022989"/>
    </source>
</evidence>
<keyword evidence="4" id="KW-0732">Signal</keyword>
<reference evidence="11" key="1">
    <citation type="journal article" date="2020" name="Fungal Divers.">
        <title>Resolving the Mortierellaceae phylogeny through synthesis of multi-gene phylogenetics and phylogenomics.</title>
        <authorList>
            <person name="Vandepol N."/>
            <person name="Liber J."/>
            <person name="Desiro A."/>
            <person name="Na H."/>
            <person name="Kennedy M."/>
            <person name="Barry K."/>
            <person name="Grigoriev I.V."/>
            <person name="Miller A.N."/>
            <person name="O'Donnell K."/>
            <person name="Stajich J.E."/>
            <person name="Bonito G."/>
        </authorList>
    </citation>
    <scope>NUCLEOTIDE SEQUENCE</scope>
    <source>
        <strain evidence="11">BC1065</strain>
    </source>
</reference>
<keyword evidence="3" id="KW-0812">Transmembrane</keyword>
<name>A0A9P6QH15_9FUNG</name>
<dbReference type="InterPro" id="IPR001611">
    <property type="entry name" value="Leu-rich_rpt"/>
</dbReference>
<evidence type="ECO:0000256" key="2">
    <source>
        <dbReference type="ARBA" id="ARBA00022614"/>
    </source>
</evidence>
<keyword evidence="2" id="KW-0433">Leucine-rich repeat</keyword>
<keyword evidence="8" id="KW-0675">Receptor</keyword>
<dbReference type="EMBL" id="JAAAJB010000083">
    <property type="protein sequence ID" value="KAG0266966.1"/>
    <property type="molecule type" value="Genomic_DNA"/>
</dbReference>
<keyword evidence="7" id="KW-0472">Membrane</keyword>
<evidence type="ECO:0000256" key="1">
    <source>
        <dbReference type="ARBA" id="ARBA00004167"/>
    </source>
</evidence>
<gene>
    <name evidence="11" type="ORF">DFQ27_009243</name>
</gene>
<comment type="subcellular location">
    <subcellularLocation>
        <location evidence="1">Membrane</location>
        <topology evidence="1">Single-pass membrane protein</topology>
    </subcellularLocation>
</comment>
<dbReference type="Pfam" id="PF00560">
    <property type="entry name" value="LRR_1"/>
    <property type="match status" value="5"/>
</dbReference>
<evidence type="ECO:0000256" key="9">
    <source>
        <dbReference type="ARBA" id="ARBA00023180"/>
    </source>
</evidence>
<evidence type="ECO:0000313" key="11">
    <source>
        <dbReference type="EMBL" id="KAG0266966.1"/>
    </source>
</evidence>
<evidence type="ECO:0000313" key="12">
    <source>
        <dbReference type="Proteomes" id="UP000807716"/>
    </source>
</evidence>
<organism evidence="11 12">
    <name type="scientific">Actinomortierella ambigua</name>
    <dbReference type="NCBI Taxonomy" id="1343610"/>
    <lineage>
        <taxon>Eukaryota</taxon>
        <taxon>Fungi</taxon>
        <taxon>Fungi incertae sedis</taxon>
        <taxon>Mucoromycota</taxon>
        <taxon>Mortierellomycotina</taxon>
        <taxon>Mortierellomycetes</taxon>
        <taxon>Mortierellales</taxon>
        <taxon>Mortierellaceae</taxon>
        <taxon>Actinomortierella</taxon>
    </lineage>
</organism>
<evidence type="ECO:0000256" key="5">
    <source>
        <dbReference type="ARBA" id="ARBA00022737"/>
    </source>
</evidence>
<evidence type="ECO:0000256" key="7">
    <source>
        <dbReference type="ARBA" id="ARBA00023136"/>
    </source>
</evidence>
<protein>
    <recommendedName>
        <fullName evidence="13">L domain-like protein</fullName>
    </recommendedName>
</protein>
<evidence type="ECO:0000256" key="8">
    <source>
        <dbReference type="ARBA" id="ARBA00023170"/>
    </source>
</evidence>
<evidence type="ECO:0000256" key="3">
    <source>
        <dbReference type="ARBA" id="ARBA00022692"/>
    </source>
</evidence>
<evidence type="ECO:0000256" key="10">
    <source>
        <dbReference type="SAM" id="MobiDB-lite"/>
    </source>
</evidence>
<feature type="region of interest" description="Disordered" evidence="10">
    <location>
        <begin position="1"/>
        <end position="46"/>
    </location>
</feature>
<dbReference type="AlphaFoldDB" id="A0A9P6QH15"/>